<accession>A0A1L9WUJ0</accession>
<evidence type="ECO:0000313" key="2">
    <source>
        <dbReference type="EMBL" id="OJJ99924.1"/>
    </source>
</evidence>
<dbReference type="OrthoDB" id="3594103at2759"/>
<dbReference type="VEuPathDB" id="FungiDB:ASPACDRAFT_43561"/>
<dbReference type="GeneID" id="30975095"/>
<proteinExistence type="predicted"/>
<sequence length="359" mass="40868">MGKKNPKKKNTNLKSRNKAEGLQASEPEPEPEHVPELEPEPELEPDHEPEHEPQLEPESELEPEPQPEPDPVADLSIPELLDYTQRDESPYMTSPITFKVGKEYYTILQYYLRPFPQLKCNPSDLHRAPDTYNQWGIRSLGPVYQLELTIEPQAAHTFIHYLSTGQYETLRSEFAPIENAADVTETLRARDIEELTRAAHTYAAAVLYEVPGLQELAKGFLVRFAERLPTEDILKVTREIYDSLRHMEPARAWLEVFVRGRLEAAFSDREVSLRQIIREYDVGRGGSFDRFIVDETLAIFERDREEVNQALSGLGEPEEVAELEPLSESGLVPDPEPGLEAELASESESESEPEPEPEP</sequence>
<evidence type="ECO:0008006" key="4">
    <source>
        <dbReference type="Google" id="ProtNLM"/>
    </source>
</evidence>
<dbReference type="PANTHER" id="PTHR37538:SF1">
    <property type="entry name" value="BTB DOMAIN-CONTAINING PROTEIN"/>
    <property type="match status" value="1"/>
</dbReference>
<feature type="compositionally biased region" description="Acidic residues" evidence="1">
    <location>
        <begin position="337"/>
        <end position="359"/>
    </location>
</feature>
<protein>
    <recommendedName>
        <fullName evidence="4">BTB domain-containing protein</fullName>
    </recommendedName>
</protein>
<evidence type="ECO:0000313" key="3">
    <source>
        <dbReference type="Proteomes" id="UP000184546"/>
    </source>
</evidence>
<reference evidence="3" key="1">
    <citation type="journal article" date="2017" name="Genome Biol.">
        <title>Comparative genomics reveals high biological diversity and specific adaptations in the industrially and medically important fungal genus Aspergillus.</title>
        <authorList>
            <person name="de Vries R.P."/>
            <person name="Riley R."/>
            <person name="Wiebenga A."/>
            <person name="Aguilar-Osorio G."/>
            <person name="Amillis S."/>
            <person name="Uchima C.A."/>
            <person name="Anderluh G."/>
            <person name="Asadollahi M."/>
            <person name="Askin M."/>
            <person name="Barry K."/>
            <person name="Battaglia E."/>
            <person name="Bayram O."/>
            <person name="Benocci T."/>
            <person name="Braus-Stromeyer S.A."/>
            <person name="Caldana C."/>
            <person name="Canovas D."/>
            <person name="Cerqueira G.C."/>
            <person name="Chen F."/>
            <person name="Chen W."/>
            <person name="Choi C."/>
            <person name="Clum A."/>
            <person name="Dos Santos R.A."/>
            <person name="Damasio A.R."/>
            <person name="Diallinas G."/>
            <person name="Emri T."/>
            <person name="Fekete E."/>
            <person name="Flipphi M."/>
            <person name="Freyberg S."/>
            <person name="Gallo A."/>
            <person name="Gournas C."/>
            <person name="Habgood R."/>
            <person name="Hainaut M."/>
            <person name="Harispe M.L."/>
            <person name="Henrissat B."/>
            <person name="Hilden K.S."/>
            <person name="Hope R."/>
            <person name="Hossain A."/>
            <person name="Karabika E."/>
            <person name="Karaffa L."/>
            <person name="Karanyi Z."/>
            <person name="Krasevec N."/>
            <person name="Kuo A."/>
            <person name="Kusch H."/>
            <person name="LaButti K."/>
            <person name="Lagendijk E.L."/>
            <person name="Lapidus A."/>
            <person name="Levasseur A."/>
            <person name="Lindquist E."/>
            <person name="Lipzen A."/>
            <person name="Logrieco A.F."/>
            <person name="MacCabe A."/>
            <person name="Maekelae M.R."/>
            <person name="Malavazi I."/>
            <person name="Melin P."/>
            <person name="Meyer V."/>
            <person name="Mielnichuk N."/>
            <person name="Miskei M."/>
            <person name="Molnar A.P."/>
            <person name="Mule G."/>
            <person name="Ngan C.Y."/>
            <person name="Orejas M."/>
            <person name="Orosz E."/>
            <person name="Ouedraogo J.P."/>
            <person name="Overkamp K.M."/>
            <person name="Park H.-S."/>
            <person name="Perrone G."/>
            <person name="Piumi F."/>
            <person name="Punt P.J."/>
            <person name="Ram A.F."/>
            <person name="Ramon A."/>
            <person name="Rauscher S."/>
            <person name="Record E."/>
            <person name="Riano-Pachon D.M."/>
            <person name="Robert V."/>
            <person name="Roehrig J."/>
            <person name="Ruller R."/>
            <person name="Salamov A."/>
            <person name="Salih N.S."/>
            <person name="Samson R.A."/>
            <person name="Sandor E."/>
            <person name="Sanguinetti M."/>
            <person name="Schuetze T."/>
            <person name="Sepcic K."/>
            <person name="Shelest E."/>
            <person name="Sherlock G."/>
            <person name="Sophianopoulou V."/>
            <person name="Squina F.M."/>
            <person name="Sun H."/>
            <person name="Susca A."/>
            <person name="Todd R.B."/>
            <person name="Tsang A."/>
            <person name="Unkles S.E."/>
            <person name="van de Wiele N."/>
            <person name="van Rossen-Uffink D."/>
            <person name="Oliveira J.V."/>
            <person name="Vesth T.C."/>
            <person name="Visser J."/>
            <person name="Yu J.-H."/>
            <person name="Zhou M."/>
            <person name="Andersen M.R."/>
            <person name="Archer D.B."/>
            <person name="Baker S.E."/>
            <person name="Benoit I."/>
            <person name="Brakhage A.A."/>
            <person name="Braus G.H."/>
            <person name="Fischer R."/>
            <person name="Frisvad J.C."/>
            <person name="Goldman G.H."/>
            <person name="Houbraken J."/>
            <person name="Oakley B."/>
            <person name="Pocsi I."/>
            <person name="Scazzocchio C."/>
            <person name="Seiboth B."/>
            <person name="vanKuyk P.A."/>
            <person name="Wortman J."/>
            <person name="Dyer P.S."/>
            <person name="Grigoriev I.V."/>
        </authorList>
    </citation>
    <scope>NUCLEOTIDE SEQUENCE [LARGE SCALE GENOMIC DNA]</scope>
    <source>
        <strain evidence="3">ATCC 16872 / CBS 172.66 / WB 5094</strain>
    </source>
</reference>
<feature type="region of interest" description="Disordered" evidence="1">
    <location>
        <begin position="311"/>
        <end position="359"/>
    </location>
</feature>
<dbReference type="PANTHER" id="PTHR37538">
    <property type="entry name" value="BTB DOMAIN-CONTAINING PROTEIN"/>
    <property type="match status" value="1"/>
</dbReference>
<gene>
    <name evidence="2" type="ORF">ASPACDRAFT_43561</name>
</gene>
<feature type="region of interest" description="Disordered" evidence="1">
    <location>
        <begin position="1"/>
        <end position="74"/>
    </location>
</feature>
<feature type="compositionally biased region" description="Basic and acidic residues" evidence="1">
    <location>
        <begin position="44"/>
        <end position="54"/>
    </location>
</feature>
<dbReference type="Proteomes" id="UP000184546">
    <property type="component" value="Unassembled WGS sequence"/>
</dbReference>
<dbReference type="AlphaFoldDB" id="A0A1L9WUJ0"/>
<keyword evidence="3" id="KW-1185">Reference proteome</keyword>
<dbReference type="STRING" id="690307.A0A1L9WUJ0"/>
<dbReference type="EMBL" id="KV878977">
    <property type="protein sequence ID" value="OJJ99924.1"/>
    <property type="molecule type" value="Genomic_DNA"/>
</dbReference>
<organism evidence="2 3">
    <name type="scientific">Aspergillus aculeatus (strain ATCC 16872 / CBS 172.66 / WB 5094)</name>
    <dbReference type="NCBI Taxonomy" id="690307"/>
    <lineage>
        <taxon>Eukaryota</taxon>
        <taxon>Fungi</taxon>
        <taxon>Dikarya</taxon>
        <taxon>Ascomycota</taxon>
        <taxon>Pezizomycotina</taxon>
        <taxon>Eurotiomycetes</taxon>
        <taxon>Eurotiomycetidae</taxon>
        <taxon>Eurotiales</taxon>
        <taxon>Aspergillaceae</taxon>
        <taxon>Aspergillus</taxon>
        <taxon>Aspergillus subgen. Circumdati</taxon>
    </lineage>
</organism>
<dbReference type="RefSeq" id="XP_020056264.1">
    <property type="nucleotide sequence ID" value="XM_020201281.1"/>
</dbReference>
<name>A0A1L9WUJ0_ASPA1</name>
<feature type="compositionally biased region" description="Basic residues" evidence="1">
    <location>
        <begin position="1"/>
        <end position="11"/>
    </location>
</feature>
<dbReference type="OMA" id="MEPARAW"/>
<evidence type="ECO:0000256" key="1">
    <source>
        <dbReference type="SAM" id="MobiDB-lite"/>
    </source>
</evidence>
<feature type="compositionally biased region" description="Acidic residues" evidence="1">
    <location>
        <begin position="55"/>
        <end position="67"/>
    </location>
</feature>